<dbReference type="Pfam" id="PF13180">
    <property type="entry name" value="PDZ_2"/>
    <property type="match status" value="1"/>
</dbReference>
<comment type="similarity">
    <text evidence="1">Belongs to the peptidase S16 family.</text>
</comment>
<evidence type="ECO:0000256" key="1">
    <source>
        <dbReference type="PROSITE-ProRule" id="PRU01122"/>
    </source>
</evidence>
<evidence type="ECO:0000256" key="2">
    <source>
        <dbReference type="SAM" id="Phobius"/>
    </source>
</evidence>
<dbReference type="EMBL" id="AZCT01000001">
    <property type="protein sequence ID" value="KRK13829.1"/>
    <property type="molecule type" value="Genomic_DNA"/>
</dbReference>
<dbReference type="NCBIfam" id="NF041438">
    <property type="entry name" value="SepM_fam_S16"/>
    <property type="match status" value="1"/>
</dbReference>
<evidence type="ECO:0000313" key="5">
    <source>
        <dbReference type="Proteomes" id="UP000051984"/>
    </source>
</evidence>
<name>A0A0R1EWK0_LACZE</name>
<dbReference type="PATRIC" id="fig|1423816.3.peg.400"/>
<accession>A0A0R1EWK0</accession>
<keyword evidence="2" id="KW-0472">Membrane</keyword>
<dbReference type="InterPro" id="IPR008269">
    <property type="entry name" value="Lon_proteolytic"/>
</dbReference>
<dbReference type="InterPro" id="IPR027065">
    <property type="entry name" value="Lon_Prtase"/>
</dbReference>
<dbReference type="Gene3D" id="3.30.230.10">
    <property type="match status" value="1"/>
</dbReference>
<dbReference type="InterPro" id="IPR014721">
    <property type="entry name" value="Ribsml_uS5_D2-typ_fold_subgr"/>
</dbReference>
<dbReference type="GO" id="GO:0005524">
    <property type="term" value="F:ATP binding"/>
    <property type="evidence" value="ECO:0007669"/>
    <property type="project" value="InterPro"/>
</dbReference>
<dbReference type="RefSeq" id="WP_010488577.1">
    <property type="nucleotide sequence ID" value="NZ_AZCT01000001.1"/>
</dbReference>
<comment type="caution">
    <text evidence="4">The sequence shown here is derived from an EMBL/GenBank/DDBJ whole genome shotgun (WGS) entry which is preliminary data.</text>
</comment>
<dbReference type="EC" id="3.4.21.53" evidence="1"/>
<evidence type="ECO:0000313" key="4">
    <source>
        <dbReference type="EMBL" id="KRK13829.1"/>
    </source>
</evidence>
<dbReference type="GO" id="GO:0004252">
    <property type="term" value="F:serine-type endopeptidase activity"/>
    <property type="evidence" value="ECO:0007669"/>
    <property type="project" value="UniProtKB-UniRule"/>
</dbReference>
<feature type="domain" description="Lon proteolytic" evidence="3">
    <location>
        <begin position="238"/>
        <end position="357"/>
    </location>
</feature>
<dbReference type="GO" id="GO:0006508">
    <property type="term" value="P:proteolysis"/>
    <property type="evidence" value="ECO:0007669"/>
    <property type="project" value="UniProtKB-KW"/>
</dbReference>
<sequence>MSLIKPTNRLKQKKRWRWLIGILVGVIVLAALLFFPTNYYLEVPGSAESLKPYVKVTGSKDNAKGSYMLTTVGVVGPASPALLLFSKTQAHTDIVSKQDLMGNDSSAEYDQLQAYYMKSAANNAVAAAFKAAKKPYQIHHRGIYVMSILPQSPFKGKLALGDTITKLNGKSYKTADAYVNAIKSQKVGTAITLTYQHQGKTKQATAKLIRLPQTKRAGIGITLTENTSVTSDPKVKIDAGNIGGPSAGTMFALQIYTQITHQNLRRGHVIAGTGTIDPAGHVGQIGGIDKKVVAADAKGAKVFFAPNQPATKKLKHYDPNYVNNYTEAVQTAKQIKTKMKIVPVKTLSDVIRYMENYSKTAE</sequence>
<dbReference type="InterPro" id="IPR036034">
    <property type="entry name" value="PDZ_sf"/>
</dbReference>
<dbReference type="PROSITE" id="PS51786">
    <property type="entry name" value="LON_PROTEOLYTIC"/>
    <property type="match status" value="1"/>
</dbReference>
<keyword evidence="1" id="KW-0645">Protease</keyword>
<dbReference type="Pfam" id="PF05362">
    <property type="entry name" value="Lon_C"/>
    <property type="match status" value="1"/>
</dbReference>
<dbReference type="GO" id="GO:0030163">
    <property type="term" value="P:protein catabolic process"/>
    <property type="evidence" value="ECO:0007669"/>
    <property type="project" value="InterPro"/>
</dbReference>
<feature type="transmembrane region" description="Helical" evidence="2">
    <location>
        <begin position="20"/>
        <end position="41"/>
    </location>
</feature>
<dbReference type="InterPro" id="IPR020568">
    <property type="entry name" value="Ribosomal_Su5_D2-typ_SF"/>
</dbReference>
<keyword evidence="1" id="KW-0378">Hydrolase</keyword>
<feature type="active site" evidence="1">
    <location>
        <position position="246"/>
    </location>
</feature>
<organism evidence="4 5">
    <name type="scientific">Lacticaseibacillus zeae DSM 20178 = KCTC 3804</name>
    <dbReference type="NCBI Taxonomy" id="1423816"/>
    <lineage>
        <taxon>Bacteria</taxon>
        <taxon>Bacillati</taxon>
        <taxon>Bacillota</taxon>
        <taxon>Bacilli</taxon>
        <taxon>Lactobacillales</taxon>
        <taxon>Lactobacillaceae</taxon>
        <taxon>Lacticaseibacillus</taxon>
    </lineage>
</organism>
<reference evidence="4 5" key="1">
    <citation type="journal article" date="2015" name="Genome Announc.">
        <title>Expanding the biotechnology potential of lactobacilli through comparative genomics of 213 strains and associated genera.</title>
        <authorList>
            <person name="Sun Z."/>
            <person name="Harris H.M."/>
            <person name="McCann A."/>
            <person name="Guo C."/>
            <person name="Argimon S."/>
            <person name="Zhang W."/>
            <person name="Yang X."/>
            <person name="Jeffery I.B."/>
            <person name="Cooney J.C."/>
            <person name="Kagawa T.F."/>
            <person name="Liu W."/>
            <person name="Song Y."/>
            <person name="Salvetti E."/>
            <person name="Wrobel A."/>
            <person name="Rasinkangas P."/>
            <person name="Parkhill J."/>
            <person name="Rea M.C."/>
            <person name="O'Sullivan O."/>
            <person name="Ritari J."/>
            <person name="Douillard F.P."/>
            <person name="Paul Ross R."/>
            <person name="Yang R."/>
            <person name="Briner A.E."/>
            <person name="Felis G.E."/>
            <person name="de Vos W.M."/>
            <person name="Barrangou R."/>
            <person name="Klaenhammer T.R."/>
            <person name="Caufield P.W."/>
            <person name="Cui Y."/>
            <person name="Zhang H."/>
            <person name="O'Toole P.W."/>
        </authorList>
    </citation>
    <scope>NUCLEOTIDE SEQUENCE [LARGE SCALE GENOMIC DNA]</scope>
    <source>
        <strain evidence="4 5">DSM 20178</strain>
    </source>
</reference>
<dbReference type="SUPFAM" id="SSF54211">
    <property type="entry name" value="Ribosomal protein S5 domain 2-like"/>
    <property type="match status" value="1"/>
</dbReference>
<feature type="active site" evidence="1">
    <location>
        <position position="291"/>
    </location>
</feature>
<keyword evidence="2" id="KW-1133">Transmembrane helix</keyword>
<protein>
    <recommendedName>
        <fullName evidence="1">endopeptidase La</fullName>
        <ecNumber evidence="1">3.4.21.53</ecNumber>
    </recommendedName>
</protein>
<dbReference type="PANTHER" id="PTHR10046">
    <property type="entry name" value="ATP DEPENDENT LON PROTEASE FAMILY MEMBER"/>
    <property type="match status" value="1"/>
</dbReference>
<gene>
    <name evidence="4" type="ORF">FD51_GL000395</name>
</gene>
<dbReference type="InterPro" id="IPR001478">
    <property type="entry name" value="PDZ"/>
</dbReference>
<keyword evidence="1" id="KW-0720">Serine protease</keyword>
<dbReference type="AlphaFoldDB" id="A0A0R1EWK0"/>
<keyword evidence="2" id="KW-0812">Transmembrane</keyword>
<evidence type="ECO:0000259" key="3">
    <source>
        <dbReference type="PROSITE" id="PS51786"/>
    </source>
</evidence>
<comment type="catalytic activity">
    <reaction evidence="1">
        <text>Hydrolysis of proteins in presence of ATP.</text>
        <dbReference type="EC" id="3.4.21.53"/>
    </reaction>
</comment>
<dbReference type="Proteomes" id="UP000051984">
    <property type="component" value="Unassembled WGS sequence"/>
</dbReference>
<proteinExistence type="inferred from homology"/>
<dbReference type="SUPFAM" id="SSF50156">
    <property type="entry name" value="PDZ domain-like"/>
    <property type="match status" value="1"/>
</dbReference>
<dbReference type="eggNOG" id="COG3480">
    <property type="taxonomic scope" value="Bacteria"/>
</dbReference>
<dbReference type="GO" id="GO:0004176">
    <property type="term" value="F:ATP-dependent peptidase activity"/>
    <property type="evidence" value="ECO:0007669"/>
    <property type="project" value="UniProtKB-UniRule"/>
</dbReference>